<dbReference type="PANTHER" id="PTHR14614">
    <property type="entry name" value="HEPATOCELLULAR CARCINOMA-ASSOCIATED ANTIGEN"/>
    <property type="match status" value="1"/>
</dbReference>
<dbReference type="Gene3D" id="3.40.50.150">
    <property type="entry name" value="Vaccinia Virus protein VP39"/>
    <property type="match status" value="1"/>
</dbReference>
<organism evidence="1 2">
    <name type="scientific">Prorocentrum cordatum</name>
    <dbReference type="NCBI Taxonomy" id="2364126"/>
    <lineage>
        <taxon>Eukaryota</taxon>
        <taxon>Sar</taxon>
        <taxon>Alveolata</taxon>
        <taxon>Dinophyceae</taxon>
        <taxon>Prorocentrales</taxon>
        <taxon>Prorocentraceae</taxon>
        <taxon>Prorocentrum</taxon>
    </lineage>
</organism>
<dbReference type="SUPFAM" id="SSF51197">
    <property type="entry name" value="Clavaminate synthase-like"/>
    <property type="match status" value="1"/>
</dbReference>
<dbReference type="InterPro" id="IPR029063">
    <property type="entry name" value="SAM-dependent_MTases_sf"/>
</dbReference>
<evidence type="ECO:0008006" key="3">
    <source>
        <dbReference type="Google" id="ProtNLM"/>
    </source>
</evidence>
<dbReference type="SUPFAM" id="SSF53335">
    <property type="entry name" value="S-adenosyl-L-methionine-dependent methyltransferases"/>
    <property type="match status" value="1"/>
</dbReference>
<evidence type="ECO:0000313" key="2">
    <source>
        <dbReference type="Proteomes" id="UP001189429"/>
    </source>
</evidence>
<dbReference type="Pfam" id="PF10294">
    <property type="entry name" value="Methyltransf_16"/>
    <property type="match status" value="1"/>
</dbReference>
<gene>
    <name evidence="1" type="ORF">PCOR1329_LOCUS79515</name>
</gene>
<protein>
    <recommendedName>
        <fullName evidence="3">Calmodulin-lysine N-methyltransferase</fullName>
    </recommendedName>
</protein>
<name>A0ABN9XT77_9DINO</name>
<sequence>MKDNLRRQQEQYLKVHGIPMSDEVLTKTMDILLFFQGLYFEEADAGTYPDRQFWEGISAGLHVSDDLTDQLTKLQGKFSPEPINAAQVVQLRERGFAVLDSAHLLQGGRGTASEAESAAVLAALVQTIHNLRAHGWPPCFIFVYDELWLHVVYPLFDIFEELLGEGCFMEPDLNCWSLRAPEGGNASGYVGANFGASHRDMTYSACHNDKGDSDSLNAWVSINSTGATSSNGCMHVIPIEHDDYFYSPRHPYHMDNEKGLSFLEDLPSQQVVMQAPSGAVCTWTPSLIHWGGECKVGELDPRISVAATFRNKAAVRSAFGSGPVVGSSTGPPPIARHGVRTVGLSRRLSYAAKALLSYSHWYPGFPGVSLELCQRALPTEDEHAQEIRPFRVDGLIPDVLVAQRSAAVSTGCTGLRVWSSALLLGAELAKAPGALKGCSVVELGCGCGLAGVVAAACGASVVLTDRDAGCMRLVAITAAANAAAICDAGGSIAFTSLDWEHPTRATTCSLLRFGATDVVISSDPLYTTTGAITLPRAAKALLAPHGKLICLIGVRESTGGQATLSRFLAESYAAGLELIGDLQAVASSTISSEVAKTYWTDAQLAAEKGYFYLEMRRRASD</sequence>
<comment type="caution">
    <text evidence="1">The sequence shown here is derived from an EMBL/GenBank/DDBJ whole genome shotgun (WGS) entry which is preliminary data.</text>
</comment>
<evidence type="ECO:0000313" key="1">
    <source>
        <dbReference type="EMBL" id="CAK0903128.1"/>
    </source>
</evidence>
<reference evidence="1" key="1">
    <citation type="submission" date="2023-10" db="EMBL/GenBank/DDBJ databases">
        <authorList>
            <person name="Chen Y."/>
            <person name="Shah S."/>
            <person name="Dougan E. K."/>
            <person name="Thang M."/>
            <person name="Chan C."/>
        </authorList>
    </citation>
    <scope>NUCLEOTIDE SEQUENCE [LARGE SCALE GENOMIC DNA]</scope>
</reference>
<dbReference type="Proteomes" id="UP001189429">
    <property type="component" value="Unassembled WGS sequence"/>
</dbReference>
<dbReference type="Gene3D" id="2.60.120.620">
    <property type="entry name" value="q2cbj1_9rhob like domain"/>
    <property type="match status" value="1"/>
</dbReference>
<accession>A0ABN9XT77</accession>
<keyword evidence="2" id="KW-1185">Reference proteome</keyword>
<dbReference type="InterPro" id="IPR019410">
    <property type="entry name" value="Methyltransf_16"/>
</dbReference>
<proteinExistence type="predicted"/>
<dbReference type="EMBL" id="CAUYUJ010021170">
    <property type="protein sequence ID" value="CAK0903128.1"/>
    <property type="molecule type" value="Genomic_DNA"/>
</dbReference>